<evidence type="ECO:0000313" key="1">
    <source>
        <dbReference type="EMBL" id="MPN49160.1"/>
    </source>
</evidence>
<comment type="caution">
    <text evidence="1">The sequence shown here is derived from an EMBL/GenBank/DDBJ whole genome shotgun (WGS) entry which is preliminary data.</text>
</comment>
<sequence length="157" mass="17376">MAQAVDNDAVLYQAQVGMPPHRLKIQLFLTRDTHLIIGEDIDAYQPVAEHLLNAHHPAGQEMLAHQHGEYRGLQGAFIAFIGQVQPRAGGVGVDEQAVVVPARADQKHHHVLFRLLHFIHPPAGQRVIQFAGNKAERQSIQGHSVPPNCCYSYIIHA</sequence>
<dbReference type="EMBL" id="VSSQ01112166">
    <property type="protein sequence ID" value="MPN49160.1"/>
    <property type="molecule type" value="Genomic_DNA"/>
</dbReference>
<protein>
    <submittedName>
        <fullName evidence="1">Uncharacterized protein</fullName>
    </submittedName>
</protein>
<dbReference type="AlphaFoldDB" id="A0A645IDF5"/>
<accession>A0A645IDF5</accession>
<gene>
    <name evidence="1" type="ORF">SDC9_196774</name>
</gene>
<proteinExistence type="predicted"/>
<reference evidence="1" key="1">
    <citation type="submission" date="2019-08" db="EMBL/GenBank/DDBJ databases">
        <authorList>
            <person name="Kucharzyk K."/>
            <person name="Murdoch R.W."/>
            <person name="Higgins S."/>
            <person name="Loffler F."/>
        </authorList>
    </citation>
    <scope>NUCLEOTIDE SEQUENCE</scope>
</reference>
<organism evidence="1">
    <name type="scientific">bioreactor metagenome</name>
    <dbReference type="NCBI Taxonomy" id="1076179"/>
    <lineage>
        <taxon>unclassified sequences</taxon>
        <taxon>metagenomes</taxon>
        <taxon>ecological metagenomes</taxon>
    </lineage>
</organism>
<name>A0A645IDF5_9ZZZZ</name>